<evidence type="ECO:0000256" key="7">
    <source>
        <dbReference type="ARBA" id="ARBA00023054"/>
    </source>
</evidence>
<dbReference type="FunFam" id="3.40.50.300:FF:000278">
    <property type="entry name" value="Structural maintenance of chromosomes 2"/>
    <property type="match status" value="1"/>
</dbReference>
<keyword evidence="9 11" id="KW-0539">Nucleus</keyword>
<feature type="domain" description="SMC hinge" evidence="14">
    <location>
        <begin position="521"/>
        <end position="643"/>
    </location>
</feature>
<evidence type="ECO:0000256" key="2">
    <source>
        <dbReference type="ARBA" id="ARBA00005231"/>
    </source>
</evidence>
<keyword evidence="10" id="KW-0131">Cell cycle</keyword>
<dbReference type="Gene3D" id="1.20.1060.20">
    <property type="match status" value="1"/>
</dbReference>
<accession>A0AAD3H7S8</accession>
<dbReference type="SUPFAM" id="SSF57997">
    <property type="entry name" value="Tropomyosin"/>
    <property type="match status" value="1"/>
</dbReference>
<feature type="region of interest" description="Disordered" evidence="13">
    <location>
        <begin position="347"/>
        <end position="367"/>
    </location>
</feature>
<feature type="compositionally biased region" description="Polar residues" evidence="13">
    <location>
        <begin position="1186"/>
        <end position="1203"/>
    </location>
</feature>
<evidence type="ECO:0000256" key="5">
    <source>
        <dbReference type="ARBA" id="ARBA00022776"/>
    </source>
</evidence>
<comment type="subcellular location">
    <subcellularLocation>
        <location evidence="1 11">Nucleus</location>
    </subcellularLocation>
</comment>
<feature type="region of interest" description="Disordered" evidence="13">
    <location>
        <begin position="434"/>
        <end position="457"/>
    </location>
</feature>
<dbReference type="InterPro" id="IPR024704">
    <property type="entry name" value="SMC"/>
</dbReference>
<keyword evidence="5" id="KW-0498">Mitosis</keyword>
<evidence type="ECO:0000256" key="10">
    <source>
        <dbReference type="ARBA" id="ARBA00023306"/>
    </source>
</evidence>
<dbReference type="Gene3D" id="3.30.70.1620">
    <property type="match status" value="1"/>
</dbReference>
<keyword evidence="16" id="KW-1185">Reference proteome</keyword>
<comment type="similarity">
    <text evidence="2">Belongs to the SMC family. SMC2 subfamily.</text>
</comment>
<dbReference type="EMBL" id="BLLK01000047">
    <property type="protein sequence ID" value="GFH53555.1"/>
    <property type="molecule type" value="Genomic_DNA"/>
</dbReference>
<dbReference type="SUPFAM" id="SSF75553">
    <property type="entry name" value="Smc hinge domain"/>
    <property type="match status" value="1"/>
</dbReference>
<protein>
    <recommendedName>
        <fullName evidence="11">Structural maintenance of chromosomes protein</fullName>
    </recommendedName>
</protein>
<evidence type="ECO:0000256" key="12">
    <source>
        <dbReference type="SAM" id="Coils"/>
    </source>
</evidence>
<organism evidence="15 16">
    <name type="scientific">Chaetoceros tenuissimus</name>
    <dbReference type="NCBI Taxonomy" id="426638"/>
    <lineage>
        <taxon>Eukaryota</taxon>
        <taxon>Sar</taxon>
        <taxon>Stramenopiles</taxon>
        <taxon>Ochrophyta</taxon>
        <taxon>Bacillariophyta</taxon>
        <taxon>Coscinodiscophyceae</taxon>
        <taxon>Chaetocerotophycidae</taxon>
        <taxon>Chaetocerotales</taxon>
        <taxon>Chaetocerotaceae</taxon>
        <taxon>Chaetoceros</taxon>
    </lineage>
</organism>
<dbReference type="PIRSF" id="PIRSF005719">
    <property type="entry name" value="SMC"/>
    <property type="match status" value="1"/>
</dbReference>
<dbReference type="GO" id="GO:0000280">
    <property type="term" value="P:nuclear division"/>
    <property type="evidence" value="ECO:0007669"/>
    <property type="project" value="UniProtKB-ARBA"/>
</dbReference>
<feature type="coiled-coil region" evidence="12">
    <location>
        <begin position="475"/>
        <end position="502"/>
    </location>
</feature>
<dbReference type="InterPro" id="IPR027120">
    <property type="entry name" value="Smc2_ABC"/>
</dbReference>
<sequence>MHIQEIVVDGFKSYAHRTVIAGFDSHFNAITGLNGSGKSNILDSICFVLGITNLSQVRAGNLSELVYKQGQAGVSKASVTIVFNNSDTQNSPVGYSHCQEIAVTRQISIGGKSKYFINGKVSPANQVANLFHSVQLNVNNPHFLIMQGRITKVLNMKPHEILGMVEEAAGTRMYENKKVAALKTIEKKQKKVDEINTVLQEEITPTLERLRGEKEHYLKWSKNKADIERIERFVVASDYHQATLGLEKNSDKVAGMEEKLKEQEQAVEEYQESMEAKEQEMQTLNEKLNGEFGTQHKELKTIEENYSKQLVKSTSAWQNSVNSVNKAKEDLDAAKALVQETEEAVQSKQVEMSNDAERIGGAQKAAADAEQEAQRLTTEYQNMCAGISSEDSGEGMTLPDQISKAHSDANTADAKAKQAEMKIKHLKKSIKTVEKDMKKEEKSSATLADKRRKTSEKVESMKQKLAGISFSPEEFNSLENEKNDLENSVGNLQEVVDTLTAQLQGRLAFNYSDPVRGFDRSKVKGIVAKLVQVKDPAHATALEVVAGGKLFQVVVDEAITGKALLSKGKLQRRVTIIPLDKIKSKRISNANVNQAKSIASKMNSSASPAIELVGFDEEVRSALEYVFGASLVVDDAQAANKICDATKTRTVTIDGDVYDPSGTISGGSKNNLGTTLAKLTELTTSTNQLTEEQKRLDIVNTRLHELKSVSKKYDDLSAKLEICEEELASVDKHISQTSYGMLFEQFSKMEKELQEAEEEMDQMNSEKESKWALYNELKEKEAELTRSREKKLKEIETRMKKAKQRANKLAEEARSIETQSQTMVMELESLQTEVIASKEAVKVAEKALQETESVESDLQMKVGEIKSKYDEAKASTAEVETKMTNVSSELKKLGKEKAALSKKVEAAQLEAKKIGIQIAKFKKDSSNAERVIASLERKFEWIHESKEEFGVEGGDYDFSTQDVGAMSKELKQLQGTQDSLAKKINKKVMGMIEKAEAEYSELLRKRRVIENDKKKIQSVIEELDVKKKTELETTWVKVNRDFGSIFSTLLPGAQAKLEPPEGMHAWEGLEVKVGFGGVWKESLSELSGGQRSLIALSLILSLLLFKPAPMYILDEVDAALDLSHTQNIGNMLKTHFSQSQFIVVSLKEGMFNNANVIFRTKFVDGVSTVTRTLGSSGRTLKDSNGKKGTQGSSKHSVPGTNGRSLPVGKEN</sequence>
<dbReference type="CDD" id="cd03273">
    <property type="entry name" value="ABC_SMC2_euk"/>
    <property type="match status" value="1"/>
</dbReference>
<evidence type="ECO:0000256" key="1">
    <source>
        <dbReference type="ARBA" id="ARBA00004123"/>
    </source>
</evidence>
<dbReference type="AlphaFoldDB" id="A0AAD3H7S8"/>
<dbReference type="InterPro" id="IPR010935">
    <property type="entry name" value="SMC_hinge"/>
</dbReference>
<evidence type="ECO:0000313" key="15">
    <source>
        <dbReference type="EMBL" id="GFH53555.1"/>
    </source>
</evidence>
<keyword evidence="3" id="KW-0132">Cell division</keyword>
<evidence type="ECO:0000256" key="8">
    <source>
        <dbReference type="ARBA" id="ARBA00023067"/>
    </source>
</evidence>
<keyword evidence="6" id="KW-0067">ATP-binding</keyword>
<comment type="caution">
    <text evidence="15">The sequence shown here is derived from an EMBL/GenBank/DDBJ whole genome shotgun (WGS) entry which is preliminary data.</text>
</comment>
<feature type="compositionally biased region" description="Basic and acidic residues" evidence="13">
    <location>
        <begin position="434"/>
        <end position="443"/>
    </location>
</feature>
<dbReference type="GO" id="GO:0005524">
    <property type="term" value="F:ATP binding"/>
    <property type="evidence" value="ECO:0007669"/>
    <property type="project" value="UniProtKB-KW"/>
</dbReference>
<dbReference type="Gene3D" id="3.40.50.300">
    <property type="entry name" value="P-loop containing nucleotide triphosphate hydrolases"/>
    <property type="match status" value="2"/>
</dbReference>
<dbReference type="Pfam" id="PF06470">
    <property type="entry name" value="SMC_hinge"/>
    <property type="match status" value="1"/>
</dbReference>
<evidence type="ECO:0000256" key="6">
    <source>
        <dbReference type="ARBA" id="ARBA00022840"/>
    </source>
</evidence>
<keyword evidence="4" id="KW-0547">Nucleotide-binding</keyword>
<dbReference type="FunFam" id="1.20.1060.20:FF:000005">
    <property type="entry name" value="Structural maintenance of chromosomes 2"/>
    <property type="match status" value="1"/>
</dbReference>
<keyword evidence="7 12" id="KW-0175">Coiled coil</keyword>
<feature type="coiled-coil region" evidence="12">
    <location>
        <begin position="246"/>
        <end position="291"/>
    </location>
</feature>
<dbReference type="PANTHER" id="PTHR43977">
    <property type="entry name" value="STRUCTURAL MAINTENANCE OF CHROMOSOMES PROTEIN 3"/>
    <property type="match status" value="1"/>
</dbReference>
<dbReference type="GO" id="GO:0031981">
    <property type="term" value="C:nuclear lumen"/>
    <property type="evidence" value="ECO:0007669"/>
    <property type="project" value="UniProtKB-ARBA"/>
</dbReference>
<evidence type="ECO:0000256" key="4">
    <source>
        <dbReference type="ARBA" id="ARBA00022741"/>
    </source>
</evidence>
<feature type="coiled-coil region" evidence="12">
    <location>
        <begin position="985"/>
        <end position="1012"/>
    </location>
</feature>
<evidence type="ECO:0000256" key="11">
    <source>
        <dbReference type="PIRNR" id="PIRNR005719"/>
    </source>
</evidence>
<dbReference type="InterPro" id="IPR036277">
    <property type="entry name" value="SMC_hinge_sf"/>
</dbReference>
<dbReference type="GO" id="GO:0098813">
    <property type="term" value="P:nuclear chromosome segregation"/>
    <property type="evidence" value="ECO:0007669"/>
    <property type="project" value="UniProtKB-ARBA"/>
</dbReference>
<dbReference type="GO" id="GO:0016887">
    <property type="term" value="F:ATP hydrolysis activity"/>
    <property type="evidence" value="ECO:0007669"/>
    <property type="project" value="InterPro"/>
</dbReference>
<evidence type="ECO:0000256" key="3">
    <source>
        <dbReference type="ARBA" id="ARBA00022618"/>
    </source>
</evidence>
<dbReference type="FunFam" id="3.40.50.300:FF:000385">
    <property type="entry name" value="Structural maintenance of chromosomes 2"/>
    <property type="match status" value="1"/>
</dbReference>
<dbReference type="InterPro" id="IPR027417">
    <property type="entry name" value="P-loop_NTPase"/>
</dbReference>
<gene>
    <name evidence="15" type="ORF">CTEN210_10031</name>
</gene>
<evidence type="ECO:0000313" key="16">
    <source>
        <dbReference type="Proteomes" id="UP001054902"/>
    </source>
</evidence>
<dbReference type="Proteomes" id="UP001054902">
    <property type="component" value="Unassembled WGS sequence"/>
</dbReference>
<dbReference type="GO" id="GO:0030261">
    <property type="term" value="P:chromosome condensation"/>
    <property type="evidence" value="ECO:0007669"/>
    <property type="project" value="UniProtKB-KW"/>
</dbReference>
<dbReference type="GO" id="GO:0000796">
    <property type="term" value="C:condensin complex"/>
    <property type="evidence" value="ECO:0007669"/>
    <property type="project" value="UniProtKB-ARBA"/>
</dbReference>
<dbReference type="GO" id="GO:0000793">
    <property type="term" value="C:condensed chromosome"/>
    <property type="evidence" value="ECO:0007669"/>
    <property type="project" value="UniProtKB-ARBA"/>
</dbReference>
<feature type="coiled-coil region" evidence="12">
    <location>
        <begin position="706"/>
        <end position="847"/>
    </location>
</feature>
<evidence type="ECO:0000256" key="9">
    <source>
        <dbReference type="ARBA" id="ARBA00023242"/>
    </source>
</evidence>
<reference evidence="15 16" key="1">
    <citation type="journal article" date="2021" name="Sci. Rep.">
        <title>The genome of the diatom Chaetoceros tenuissimus carries an ancient integrated fragment of an extant virus.</title>
        <authorList>
            <person name="Hongo Y."/>
            <person name="Kimura K."/>
            <person name="Takaki Y."/>
            <person name="Yoshida Y."/>
            <person name="Baba S."/>
            <person name="Kobayashi G."/>
            <person name="Nagasaki K."/>
            <person name="Hano T."/>
            <person name="Tomaru Y."/>
        </authorList>
    </citation>
    <scope>NUCLEOTIDE SEQUENCE [LARGE SCALE GENOMIC DNA]</scope>
    <source>
        <strain evidence="15 16">NIES-3715</strain>
    </source>
</reference>
<keyword evidence="8" id="KW-0226">DNA condensation</keyword>
<proteinExistence type="inferred from homology"/>
<dbReference type="InterPro" id="IPR003395">
    <property type="entry name" value="RecF/RecN/SMC_N"/>
</dbReference>
<dbReference type="Pfam" id="PF02463">
    <property type="entry name" value="SMC_N"/>
    <property type="match status" value="1"/>
</dbReference>
<dbReference type="SMART" id="SM00968">
    <property type="entry name" value="SMC_hinge"/>
    <property type="match status" value="1"/>
</dbReference>
<name>A0AAD3H7S8_9STRA</name>
<dbReference type="SUPFAM" id="SSF52540">
    <property type="entry name" value="P-loop containing nucleoside triphosphate hydrolases"/>
    <property type="match status" value="2"/>
</dbReference>
<dbReference type="Gene3D" id="1.20.5.170">
    <property type="match status" value="1"/>
</dbReference>
<feature type="region of interest" description="Disordered" evidence="13">
    <location>
        <begin position="1174"/>
        <end position="1211"/>
    </location>
</feature>
<feature type="coiled-coil region" evidence="12">
    <location>
        <begin position="883"/>
        <end position="938"/>
    </location>
</feature>
<dbReference type="GO" id="GO:0051301">
    <property type="term" value="P:cell division"/>
    <property type="evidence" value="ECO:0007669"/>
    <property type="project" value="UniProtKB-KW"/>
</dbReference>
<evidence type="ECO:0000256" key="13">
    <source>
        <dbReference type="SAM" id="MobiDB-lite"/>
    </source>
</evidence>
<evidence type="ECO:0000259" key="14">
    <source>
        <dbReference type="SMART" id="SM00968"/>
    </source>
</evidence>